<sequence length="720" mass="80791">MFNRLPSTRGRWGDLLNHHPYPAARRARPQALLPIAAALAACLGAPARAQPAQPTTVLPAVQVTGTGETATGPVEGYVATRSSAGTKTDTPLSETPQAITVIPRDQIVDQGAQNIQDTMNYAAGVRPNAYGVDNRADYVRIRGVEPVQYLDGLRQYFSFNNPRTEVYAMERVEVLRGPSSMLYGQGSTGGIVNLVSKRPQAETQREIGVMLGNHNRREIQADLTGPASEDGQWLYRVVAVGRDSDTQVQHAPDDRLMLAPSLTWRPSAATSLTFQATWQKDRAGTTQSFLPWSGSVQENPNGRIPTRRFASEPGFDAYDTEQFSVGWLFEHQFNDTWKVRQNFRNTVSSVDYKTLYPNVYGDRRGDSYIDPEQQTVDRIFYVNKPRMRTLLADQNLEGKLNWGRAEHTVIFGMDYSRYRETGKTASGLGSPLNLFHPEYGNVPEYELSDTPKLNQQQLGFYAQDQIKFDKNWIFLAGIRRDRADSTSEGQDRETDLATTKRFGLMYAADNGWSPYLSYSESFTPIAGADFYNQRWKPMRGKQVEAGIKYLPKDADIEFTAAAYDLREKNRQTNDPDNPNNQLQAGKTRTRGVELELRGRVTRELDVIANYIYTDLDPQLEAQPKHMASMWGKYRFALAGQPGFAVGAGVRYLSAFRDGGAPETPAVTLFDAMLSYDNGPWRYALNVNNIADRTYEVVCLDRGDCFYGARRTVMLSGAYRF</sequence>
<dbReference type="EMBL" id="UFQC01000039">
    <property type="protein sequence ID" value="SSW72501.1"/>
    <property type="molecule type" value="Genomic_DNA"/>
</dbReference>
<feature type="domain" description="TonB-dependent receptor-like beta-barrel" evidence="17">
    <location>
        <begin position="264"/>
        <end position="689"/>
    </location>
</feature>
<dbReference type="InterPro" id="IPR039426">
    <property type="entry name" value="TonB-dep_rcpt-like"/>
</dbReference>
<keyword evidence="8" id="KW-0408">Iron</keyword>
<evidence type="ECO:0000256" key="1">
    <source>
        <dbReference type="ARBA" id="ARBA00004571"/>
    </source>
</evidence>
<keyword evidence="10 15" id="KW-0798">TonB box</keyword>
<keyword evidence="7" id="KW-0732">Signal</keyword>
<keyword evidence="13 14" id="KW-0998">Cell outer membrane</keyword>
<evidence type="ECO:0000256" key="10">
    <source>
        <dbReference type="ARBA" id="ARBA00023077"/>
    </source>
</evidence>
<comment type="subcellular location">
    <subcellularLocation>
        <location evidence="1 14">Cell outer membrane</location>
        <topology evidence="1 14">Multi-pass membrane protein</topology>
    </subcellularLocation>
</comment>
<evidence type="ECO:0000256" key="14">
    <source>
        <dbReference type="PROSITE-ProRule" id="PRU01360"/>
    </source>
</evidence>
<protein>
    <submittedName>
        <fullName evidence="19">Ferrichrome-iron receptor</fullName>
    </submittedName>
</protein>
<evidence type="ECO:0000256" key="5">
    <source>
        <dbReference type="ARBA" id="ARBA00022496"/>
    </source>
</evidence>
<comment type="similarity">
    <text evidence="2 14 15">Belongs to the TonB-dependent receptor family.</text>
</comment>
<evidence type="ECO:0000256" key="3">
    <source>
        <dbReference type="ARBA" id="ARBA00022448"/>
    </source>
</evidence>
<dbReference type="InterPro" id="IPR037066">
    <property type="entry name" value="Plug_dom_sf"/>
</dbReference>
<dbReference type="InterPro" id="IPR010105">
    <property type="entry name" value="TonB_sidphr_rcpt"/>
</dbReference>
<evidence type="ECO:0000256" key="16">
    <source>
        <dbReference type="SAM" id="MobiDB-lite"/>
    </source>
</evidence>
<accession>A0A446CXB7</accession>
<evidence type="ECO:0000256" key="12">
    <source>
        <dbReference type="ARBA" id="ARBA00023170"/>
    </source>
</evidence>
<dbReference type="PANTHER" id="PTHR32552:SF68">
    <property type="entry name" value="FERRICHROME OUTER MEMBRANE TRANSPORTER_PHAGE RECEPTOR"/>
    <property type="match status" value="1"/>
</dbReference>
<keyword evidence="6 14" id="KW-0812">Transmembrane</keyword>
<dbReference type="GO" id="GO:0015891">
    <property type="term" value="P:siderophore transport"/>
    <property type="evidence" value="ECO:0007669"/>
    <property type="project" value="InterPro"/>
</dbReference>
<gene>
    <name evidence="19" type="primary">fhuA_16</name>
    <name evidence="19" type="ORF">AVE30378_05186</name>
</gene>
<evidence type="ECO:0000259" key="18">
    <source>
        <dbReference type="Pfam" id="PF07715"/>
    </source>
</evidence>
<evidence type="ECO:0000256" key="11">
    <source>
        <dbReference type="ARBA" id="ARBA00023136"/>
    </source>
</evidence>
<dbReference type="PANTHER" id="PTHR32552">
    <property type="entry name" value="FERRICHROME IRON RECEPTOR-RELATED"/>
    <property type="match status" value="1"/>
</dbReference>
<keyword evidence="4 14" id="KW-1134">Transmembrane beta strand</keyword>
<dbReference type="Gene3D" id="2.40.170.20">
    <property type="entry name" value="TonB-dependent receptor, beta-barrel domain"/>
    <property type="match status" value="1"/>
</dbReference>
<evidence type="ECO:0000256" key="15">
    <source>
        <dbReference type="RuleBase" id="RU003357"/>
    </source>
</evidence>
<keyword evidence="11 14" id="KW-0472">Membrane</keyword>
<keyword evidence="12 19" id="KW-0675">Receptor</keyword>
<dbReference type="AlphaFoldDB" id="A0A446CXB7"/>
<evidence type="ECO:0000256" key="8">
    <source>
        <dbReference type="ARBA" id="ARBA00023004"/>
    </source>
</evidence>
<dbReference type="PROSITE" id="PS52016">
    <property type="entry name" value="TONB_DEPENDENT_REC_3"/>
    <property type="match status" value="1"/>
</dbReference>
<dbReference type="SUPFAM" id="SSF56935">
    <property type="entry name" value="Porins"/>
    <property type="match status" value="1"/>
</dbReference>
<feature type="compositionally biased region" description="Polar residues" evidence="16">
    <location>
        <begin position="574"/>
        <end position="586"/>
    </location>
</feature>
<keyword evidence="3 14" id="KW-0813">Transport</keyword>
<dbReference type="GO" id="GO:0009279">
    <property type="term" value="C:cell outer membrane"/>
    <property type="evidence" value="ECO:0007669"/>
    <property type="project" value="UniProtKB-SubCell"/>
</dbReference>
<dbReference type="FunFam" id="2.170.130.10:FF:000001">
    <property type="entry name" value="Catecholate siderophore TonB-dependent receptor"/>
    <property type="match status" value="1"/>
</dbReference>
<dbReference type="CDD" id="cd01347">
    <property type="entry name" value="ligand_gated_channel"/>
    <property type="match status" value="1"/>
</dbReference>
<feature type="region of interest" description="Disordered" evidence="16">
    <location>
        <begin position="568"/>
        <end position="589"/>
    </location>
</feature>
<evidence type="ECO:0000313" key="19">
    <source>
        <dbReference type="EMBL" id="SSW72501.1"/>
    </source>
</evidence>
<evidence type="ECO:0000256" key="9">
    <source>
        <dbReference type="ARBA" id="ARBA00023065"/>
    </source>
</evidence>
<evidence type="ECO:0000259" key="17">
    <source>
        <dbReference type="Pfam" id="PF00593"/>
    </source>
</evidence>
<feature type="domain" description="TonB-dependent receptor plug" evidence="18">
    <location>
        <begin position="92"/>
        <end position="191"/>
    </location>
</feature>
<organism evidence="19 20">
    <name type="scientific">Achromobacter veterisilvae</name>
    <dbReference type="NCBI Taxonomy" id="2069367"/>
    <lineage>
        <taxon>Bacteria</taxon>
        <taxon>Pseudomonadati</taxon>
        <taxon>Pseudomonadota</taxon>
        <taxon>Betaproteobacteria</taxon>
        <taxon>Burkholderiales</taxon>
        <taxon>Alcaligenaceae</taxon>
        <taxon>Achromobacter</taxon>
    </lineage>
</organism>
<dbReference type="InterPro" id="IPR000531">
    <property type="entry name" value="Beta-barrel_TonB"/>
</dbReference>
<dbReference type="NCBIfam" id="TIGR01783">
    <property type="entry name" value="TonB-siderophor"/>
    <property type="match status" value="1"/>
</dbReference>
<dbReference type="GO" id="GO:0015344">
    <property type="term" value="F:siderophore uptake transmembrane transporter activity"/>
    <property type="evidence" value="ECO:0007669"/>
    <property type="project" value="TreeGrafter"/>
</dbReference>
<evidence type="ECO:0000313" key="20">
    <source>
        <dbReference type="Proteomes" id="UP000289465"/>
    </source>
</evidence>
<dbReference type="GO" id="GO:0038023">
    <property type="term" value="F:signaling receptor activity"/>
    <property type="evidence" value="ECO:0007669"/>
    <property type="project" value="InterPro"/>
</dbReference>
<evidence type="ECO:0000256" key="7">
    <source>
        <dbReference type="ARBA" id="ARBA00022729"/>
    </source>
</evidence>
<evidence type="ECO:0000256" key="13">
    <source>
        <dbReference type="ARBA" id="ARBA00023237"/>
    </source>
</evidence>
<dbReference type="Gene3D" id="2.170.130.10">
    <property type="entry name" value="TonB-dependent receptor, plug domain"/>
    <property type="match status" value="1"/>
</dbReference>
<dbReference type="InterPro" id="IPR036942">
    <property type="entry name" value="Beta-barrel_TonB_sf"/>
</dbReference>
<evidence type="ECO:0000256" key="4">
    <source>
        <dbReference type="ARBA" id="ARBA00022452"/>
    </source>
</evidence>
<dbReference type="Pfam" id="PF07715">
    <property type="entry name" value="Plug"/>
    <property type="match status" value="1"/>
</dbReference>
<reference evidence="19 20" key="1">
    <citation type="submission" date="2018-07" db="EMBL/GenBank/DDBJ databases">
        <authorList>
            <person name="Peeters C."/>
        </authorList>
    </citation>
    <scope>NUCLEOTIDE SEQUENCE [LARGE SCALE GENOMIC DNA]</scope>
    <source>
        <strain evidence="19 20">LMG 30378</strain>
    </source>
</reference>
<keyword evidence="5" id="KW-0410">Iron transport</keyword>
<dbReference type="InterPro" id="IPR012910">
    <property type="entry name" value="Plug_dom"/>
</dbReference>
<name>A0A446CXB7_9BURK</name>
<evidence type="ECO:0000256" key="6">
    <source>
        <dbReference type="ARBA" id="ARBA00022692"/>
    </source>
</evidence>
<dbReference type="Proteomes" id="UP000289465">
    <property type="component" value="Unassembled WGS sequence"/>
</dbReference>
<evidence type="ECO:0000256" key="2">
    <source>
        <dbReference type="ARBA" id="ARBA00009810"/>
    </source>
</evidence>
<keyword evidence="9" id="KW-0406">Ion transport</keyword>
<proteinExistence type="inferred from homology"/>
<dbReference type="Pfam" id="PF00593">
    <property type="entry name" value="TonB_dep_Rec_b-barrel"/>
    <property type="match status" value="1"/>
</dbReference>